<dbReference type="Proteomes" id="UP000299102">
    <property type="component" value="Unassembled WGS sequence"/>
</dbReference>
<sequence>MRTRRRGVDDRCEDAFRDLFQTLTKYVGRFRVRERIASQQRRPLRRKSCGDRQPVLAMPKADVRKRVQKP</sequence>
<reference evidence="2 3" key="1">
    <citation type="journal article" date="2019" name="Commun. Biol.">
        <title>The bagworm genome reveals a unique fibroin gene that provides high tensile strength.</title>
        <authorList>
            <person name="Kono N."/>
            <person name="Nakamura H."/>
            <person name="Ohtoshi R."/>
            <person name="Tomita M."/>
            <person name="Numata K."/>
            <person name="Arakawa K."/>
        </authorList>
    </citation>
    <scope>NUCLEOTIDE SEQUENCE [LARGE SCALE GENOMIC DNA]</scope>
</reference>
<evidence type="ECO:0000313" key="3">
    <source>
        <dbReference type="Proteomes" id="UP000299102"/>
    </source>
</evidence>
<evidence type="ECO:0000313" key="2">
    <source>
        <dbReference type="EMBL" id="GBP78248.1"/>
    </source>
</evidence>
<accession>A0A4C1YQ18</accession>
<protein>
    <submittedName>
        <fullName evidence="2">Uncharacterized protein</fullName>
    </submittedName>
</protein>
<keyword evidence="3" id="KW-1185">Reference proteome</keyword>
<name>A0A4C1YQ18_EUMVA</name>
<proteinExistence type="predicted"/>
<organism evidence="2 3">
    <name type="scientific">Eumeta variegata</name>
    <name type="common">Bagworm moth</name>
    <name type="synonym">Eumeta japonica</name>
    <dbReference type="NCBI Taxonomy" id="151549"/>
    <lineage>
        <taxon>Eukaryota</taxon>
        <taxon>Metazoa</taxon>
        <taxon>Ecdysozoa</taxon>
        <taxon>Arthropoda</taxon>
        <taxon>Hexapoda</taxon>
        <taxon>Insecta</taxon>
        <taxon>Pterygota</taxon>
        <taxon>Neoptera</taxon>
        <taxon>Endopterygota</taxon>
        <taxon>Lepidoptera</taxon>
        <taxon>Glossata</taxon>
        <taxon>Ditrysia</taxon>
        <taxon>Tineoidea</taxon>
        <taxon>Psychidae</taxon>
        <taxon>Oiketicinae</taxon>
        <taxon>Eumeta</taxon>
    </lineage>
</organism>
<feature type="region of interest" description="Disordered" evidence="1">
    <location>
        <begin position="38"/>
        <end position="70"/>
    </location>
</feature>
<dbReference type="AlphaFoldDB" id="A0A4C1YQ18"/>
<comment type="caution">
    <text evidence="2">The sequence shown here is derived from an EMBL/GenBank/DDBJ whole genome shotgun (WGS) entry which is preliminary data.</text>
</comment>
<gene>
    <name evidence="2" type="ORF">EVAR_66278_1</name>
</gene>
<dbReference type="EMBL" id="BGZK01001363">
    <property type="protein sequence ID" value="GBP78248.1"/>
    <property type="molecule type" value="Genomic_DNA"/>
</dbReference>
<evidence type="ECO:0000256" key="1">
    <source>
        <dbReference type="SAM" id="MobiDB-lite"/>
    </source>
</evidence>
<feature type="compositionally biased region" description="Basic and acidic residues" evidence="1">
    <location>
        <begin position="61"/>
        <end position="70"/>
    </location>
</feature>